<evidence type="ECO:0000256" key="5">
    <source>
        <dbReference type="ARBA" id="ARBA00022741"/>
    </source>
</evidence>
<dbReference type="RefSeq" id="WP_154651500.1">
    <property type="nucleotide sequence ID" value="NZ_JBHUNE010000006.1"/>
</dbReference>
<gene>
    <name evidence="12" type="ORF">ACFSW7_09315</name>
</gene>
<keyword evidence="10" id="KW-0812">Transmembrane</keyword>
<dbReference type="Gene3D" id="3.30.565.10">
    <property type="entry name" value="Histidine kinase-like ATPase, C-terminal domain"/>
    <property type="match status" value="1"/>
</dbReference>
<organism evidence="12 13">
    <name type="scientific">Gulosibacter faecalis</name>
    <dbReference type="NCBI Taxonomy" id="272240"/>
    <lineage>
        <taxon>Bacteria</taxon>
        <taxon>Bacillati</taxon>
        <taxon>Actinomycetota</taxon>
        <taxon>Actinomycetes</taxon>
        <taxon>Micrococcales</taxon>
        <taxon>Microbacteriaceae</taxon>
        <taxon>Gulosibacter</taxon>
    </lineage>
</organism>
<dbReference type="GO" id="GO:0016301">
    <property type="term" value="F:kinase activity"/>
    <property type="evidence" value="ECO:0007669"/>
    <property type="project" value="UniProtKB-KW"/>
</dbReference>
<evidence type="ECO:0000256" key="7">
    <source>
        <dbReference type="ARBA" id="ARBA00022840"/>
    </source>
</evidence>
<comment type="catalytic activity">
    <reaction evidence="1">
        <text>ATP + protein L-histidine = ADP + protein N-phospho-L-histidine.</text>
        <dbReference type="EC" id="2.7.13.3"/>
    </reaction>
</comment>
<keyword evidence="5" id="KW-0547">Nucleotide-binding</keyword>
<evidence type="ECO:0000256" key="4">
    <source>
        <dbReference type="ARBA" id="ARBA00022679"/>
    </source>
</evidence>
<keyword evidence="4" id="KW-0808">Transferase</keyword>
<dbReference type="InterPro" id="IPR011712">
    <property type="entry name" value="Sig_transdc_His_kin_sub3_dim/P"/>
</dbReference>
<evidence type="ECO:0000256" key="1">
    <source>
        <dbReference type="ARBA" id="ARBA00000085"/>
    </source>
</evidence>
<keyword evidence="10" id="KW-1133">Transmembrane helix</keyword>
<keyword evidence="10" id="KW-0472">Membrane</keyword>
<proteinExistence type="predicted"/>
<feature type="transmembrane region" description="Helical" evidence="10">
    <location>
        <begin position="105"/>
        <end position="126"/>
    </location>
</feature>
<dbReference type="PANTHER" id="PTHR24421:SF10">
    <property type="entry name" value="NITRATE_NITRITE SENSOR PROTEIN NARQ"/>
    <property type="match status" value="1"/>
</dbReference>
<evidence type="ECO:0000256" key="6">
    <source>
        <dbReference type="ARBA" id="ARBA00022777"/>
    </source>
</evidence>
<accession>A0ABW5UXX3</accession>
<sequence length="451" mass="49312">MTQSSSASSASSAATRRRRVPSTMPGWLRAILGYQVEHKWLSDSVLALALMLTVGFPFSLRADWSYYFDWLSLPVWAIFTASFIVRRASPWAAFILMTSGFLGKLLLGLPPHGMEIAIVVVLFTGAVWGSRPLFYLTAVASLVYPAIEAAYIAMFPVDMPFVSVVGGDAVLNFDTFLVNFSISAVPLILVSVLSWVGGAVQRMQMSTSRYAHSAQIAELEYQRAAEQLVVEQERSQIARDMHDVVAHSLAVVVAQADGGRYLMRSSPQAVEPVLATISETARDALVDVRGLLSQLRHTQAETERKTLDDLPPLVARIRAAGLNLQTTVIGERRPLGANAEVAIYRLVQESLTNALKYGDGRYPTQLVSKWSDHYEITVRNRIAKKPKFQSGSRHGIVGMRERLAVVGGTVTASAQGDTWVVHASLPFVDRSRAAATPGLPHKQNESESSTS</sequence>
<dbReference type="Pfam" id="PF07730">
    <property type="entry name" value="HisKA_3"/>
    <property type="match status" value="1"/>
</dbReference>
<reference evidence="13" key="1">
    <citation type="journal article" date="2019" name="Int. J. Syst. Evol. Microbiol.">
        <title>The Global Catalogue of Microorganisms (GCM) 10K type strain sequencing project: providing services to taxonomists for standard genome sequencing and annotation.</title>
        <authorList>
            <consortium name="The Broad Institute Genomics Platform"/>
            <consortium name="The Broad Institute Genome Sequencing Center for Infectious Disease"/>
            <person name="Wu L."/>
            <person name="Ma J."/>
        </authorList>
    </citation>
    <scope>NUCLEOTIDE SEQUENCE [LARGE SCALE GENOMIC DNA]</scope>
    <source>
        <strain evidence="13">TISTR 1514</strain>
    </source>
</reference>
<dbReference type="CDD" id="cd16917">
    <property type="entry name" value="HATPase_UhpB-NarQ-NarX-like"/>
    <property type="match status" value="1"/>
</dbReference>
<feature type="transmembrane region" description="Helical" evidence="10">
    <location>
        <begin position="67"/>
        <end position="85"/>
    </location>
</feature>
<evidence type="ECO:0000256" key="9">
    <source>
        <dbReference type="SAM" id="MobiDB-lite"/>
    </source>
</evidence>
<feature type="transmembrane region" description="Helical" evidence="10">
    <location>
        <begin position="40"/>
        <end position="60"/>
    </location>
</feature>
<dbReference type="InterPro" id="IPR036890">
    <property type="entry name" value="HATPase_C_sf"/>
</dbReference>
<dbReference type="EMBL" id="JBHUNE010000006">
    <property type="protein sequence ID" value="MFD2758577.1"/>
    <property type="molecule type" value="Genomic_DNA"/>
</dbReference>
<comment type="caution">
    <text evidence="12">The sequence shown here is derived from an EMBL/GenBank/DDBJ whole genome shotgun (WGS) entry which is preliminary data.</text>
</comment>
<keyword evidence="3" id="KW-0597">Phosphoprotein</keyword>
<keyword evidence="7" id="KW-0067">ATP-binding</keyword>
<dbReference type="Proteomes" id="UP001597492">
    <property type="component" value="Unassembled WGS sequence"/>
</dbReference>
<evidence type="ECO:0000313" key="13">
    <source>
        <dbReference type="Proteomes" id="UP001597492"/>
    </source>
</evidence>
<feature type="domain" description="Signal transduction histidine kinase subgroup 3 dimerisation and phosphoacceptor" evidence="11">
    <location>
        <begin position="233"/>
        <end position="299"/>
    </location>
</feature>
<evidence type="ECO:0000256" key="10">
    <source>
        <dbReference type="SAM" id="Phobius"/>
    </source>
</evidence>
<evidence type="ECO:0000313" key="12">
    <source>
        <dbReference type="EMBL" id="MFD2758577.1"/>
    </source>
</evidence>
<keyword evidence="6 12" id="KW-0418">Kinase</keyword>
<keyword evidence="13" id="KW-1185">Reference proteome</keyword>
<name>A0ABW5UXX3_9MICO</name>
<feature type="transmembrane region" description="Helical" evidence="10">
    <location>
        <begin position="133"/>
        <end position="156"/>
    </location>
</feature>
<feature type="region of interest" description="Disordered" evidence="9">
    <location>
        <begin position="432"/>
        <end position="451"/>
    </location>
</feature>
<dbReference type="InterPro" id="IPR050482">
    <property type="entry name" value="Sensor_HK_TwoCompSys"/>
</dbReference>
<dbReference type="PANTHER" id="PTHR24421">
    <property type="entry name" value="NITRATE/NITRITE SENSOR PROTEIN NARX-RELATED"/>
    <property type="match status" value="1"/>
</dbReference>
<evidence type="ECO:0000256" key="8">
    <source>
        <dbReference type="ARBA" id="ARBA00023012"/>
    </source>
</evidence>
<protein>
    <recommendedName>
        <fullName evidence="2">histidine kinase</fullName>
        <ecNumber evidence="2">2.7.13.3</ecNumber>
    </recommendedName>
</protein>
<dbReference type="Gene3D" id="1.20.5.1930">
    <property type="match status" value="1"/>
</dbReference>
<dbReference type="EC" id="2.7.13.3" evidence="2"/>
<evidence type="ECO:0000259" key="11">
    <source>
        <dbReference type="Pfam" id="PF07730"/>
    </source>
</evidence>
<keyword evidence="8" id="KW-0902">Two-component regulatory system</keyword>
<evidence type="ECO:0000256" key="2">
    <source>
        <dbReference type="ARBA" id="ARBA00012438"/>
    </source>
</evidence>
<evidence type="ECO:0000256" key="3">
    <source>
        <dbReference type="ARBA" id="ARBA00022553"/>
    </source>
</evidence>
<feature type="transmembrane region" description="Helical" evidence="10">
    <location>
        <begin position="176"/>
        <end position="200"/>
    </location>
</feature>